<organism evidence="1 2">
    <name type="scientific">Massilia aquatica</name>
    <dbReference type="NCBI Taxonomy" id="2609000"/>
    <lineage>
        <taxon>Bacteria</taxon>
        <taxon>Pseudomonadati</taxon>
        <taxon>Pseudomonadota</taxon>
        <taxon>Betaproteobacteria</taxon>
        <taxon>Burkholderiales</taxon>
        <taxon>Oxalobacteraceae</taxon>
        <taxon>Telluria group</taxon>
        <taxon>Massilia</taxon>
    </lineage>
</organism>
<sequence length="121" mass="13152">MNTQQLQQRCRAFAHASETLHPYPGTIPEDAVGAKKFACVKTSEPEKGRFSLRGAPGLFLGLSAMPGVKPAPTMPRFHWATMGDVCRFPPRGLAELLAWQYQKARSALSKAELAARDGKAA</sequence>
<name>A0ABX0MBW1_9BURK</name>
<reference evidence="1 2" key="1">
    <citation type="submission" date="2019-09" db="EMBL/GenBank/DDBJ databases">
        <title>Taxonomy of Antarctic Massilia spp.: description of Massilia rubra sp. nov., Massilia aquatica sp. nov., Massilia mucilaginosa sp. nov., Massilia frigida sp. nov. isolated from streams, lakes and regoliths.</title>
        <authorList>
            <person name="Holochova P."/>
            <person name="Sedlacek I."/>
            <person name="Kralova S."/>
            <person name="Maslanova I."/>
            <person name="Busse H.-J."/>
            <person name="Stankova E."/>
            <person name="Vrbovska V."/>
            <person name="Kovarovic V."/>
            <person name="Bartak M."/>
            <person name="Svec P."/>
            <person name="Pantucek R."/>
        </authorList>
    </citation>
    <scope>NUCLEOTIDE SEQUENCE [LARGE SCALE GENOMIC DNA]</scope>
    <source>
        <strain evidence="1 2">CCM 8693</strain>
    </source>
</reference>
<accession>A0ABX0MBW1</accession>
<comment type="caution">
    <text evidence="1">The sequence shown here is derived from an EMBL/GenBank/DDBJ whole genome shotgun (WGS) entry which is preliminary data.</text>
</comment>
<evidence type="ECO:0000313" key="2">
    <source>
        <dbReference type="Proteomes" id="UP000819052"/>
    </source>
</evidence>
<dbReference type="EMBL" id="VVIW01000036">
    <property type="protein sequence ID" value="NHZ44660.1"/>
    <property type="molecule type" value="Genomic_DNA"/>
</dbReference>
<proteinExistence type="predicted"/>
<keyword evidence="2" id="KW-1185">Reference proteome</keyword>
<protein>
    <recommendedName>
        <fullName evidence="3">MmcQ/YjbR family DNA-binding protein</fullName>
    </recommendedName>
</protein>
<evidence type="ECO:0000313" key="1">
    <source>
        <dbReference type="EMBL" id="NHZ44660.1"/>
    </source>
</evidence>
<gene>
    <name evidence="1" type="ORF">F1609_31560</name>
</gene>
<dbReference type="InterPro" id="IPR038056">
    <property type="entry name" value="YjbR-like_sf"/>
</dbReference>
<dbReference type="Gene3D" id="3.90.1150.30">
    <property type="match status" value="1"/>
</dbReference>
<evidence type="ECO:0008006" key="3">
    <source>
        <dbReference type="Google" id="ProtNLM"/>
    </source>
</evidence>
<dbReference type="SUPFAM" id="SSF142906">
    <property type="entry name" value="YjbR-like"/>
    <property type="match status" value="1"/>
</dbReference>
<dbReference type="RefSeq" id="WP_167081527.1">
    <property type="nucleotide sequence ID" value="NZ_VVIW01000036.1"/>
</dbReference>
<dbReference type="Proteomes" id="UP000819052">
    <property type="component" value="Unassembled WGS sequence"/>
</dbReference>